<proteinExistence type="predicted"/>
<dbReference type="Pfam" id="PF14497">
    <property type="entry name" value="GST_C_3"/>
    <property type="match status" value="1"/>
</dbReference>
<dbReference type="InterPro" id="IPR036249">
    <property type="entry name" value="Thioredoxin-like_sf"/>
</dbReference>
<dbReference type="CDD" id="cd03192">
    <property type="entry name" value="GST_C_Sigma_like"/>
    <property type="match status" value="1"/>
</dbReference>
<dbReference type="Gene3D" id="3.40.30.10">
    <property type="entry name" value="Glutaredoxin"/>
    <property type="match status" value="1"/>
</dbReference>
<evidence type="ECO:0000313" key="4">
    <source>
        <dbReference type="Proteomes" id="UP001634394"/>
    </source>
</evidence>
<protein>
    <recommendedName>
        <fullName evidence="5">Glutathione transferase</fullName>
    </recommendedName>
</protein>
<dbReference type="PANTHER" id="PTHR11571">
    <property type="entry name" value="GLUTATHIONE S-TRANSFERASE"/>
    <property type="match status" value="1"/>
</dbReference>
<evidence type="ECO:0008006" key="5">
    <source>
        <dbReference type="Google" id="ProtNLM"/>
    </source>
</evidence>
<feature type="domain" description="GST N-terminal" evidence="1">
    <location>
        <begin position="26"/>
        <end position="110"/>
    </location>
</feature>
<keyword evidence="4" id="KW-1185">Reference proteome</keyword>
<evidence type="ECO:0000313" key="3">
    <source>
        <dbReference type="EMBL" id="KAL3846870.1"/>
    </source>
</evidence>
<comment type="caution">
    <text evidence="3">The sequence shown here is derived from an EMBL/GenBank/DDBJ whole genome shotgun (WGS) entry which is preliminary data.</text>
</comment>
<name>A0ABD3UD28_SINWO</name>
<dbReference type="PROSITE" id="PS50404">
    <property type="entry name" value="GST_NTER"/>
    <property type="match status" value="1"/>
</dbReference>
<dbReference type="InterPro" id="IPR050213">
    <property type="entry name" value="GST_superfamily"/>
</dbReference>
<dbReference type="SFLD" id="SFLDS00019">
    <property type="entry name" value="Glutathione_Transferase_(cytos"/>
    <property type="match status" value="1"/>
</dbReference>
<evidence type="ECO:0000259" key="2">
    <source>
        <dbReference type="PROSITE" id="PS50405"/>
    </source>
</evidence>
<dbReference type="PROSITE" id="PS50405">
    <property type="entry name" value="GST_CTER"/>
    <property type="match status" value="1"/>
</dbReference>
<accession>A0ABD3UD28</accession>
<dbReference type="InterPro" id="IPR010987">
    <property type="entry name" value="Glutathione-S-Trfase_C-like"/>
</dbReference>
<dbReference type="CDD" id="cd03039">
    <property type="entry name" value="GST_N_Sigma_like"/>
    <property type="match status" value="1"/>
</dbReference>
<dbReference type="InterPro" id="IPR004046">
    <property type="entry name" value="GST_C"/>
</dbReference>
<dbReference type="InterPro" id="IPR040079">
    <property type="entry name" value="Glutathione_S-Trfase"/>
</dbReference>
<evidence type="ECO:0000259" key="1">
    <source>
        <dbReference type="PROSITE" id="PS50404"/>
    </source>
</evidence>
<dbReference type="PANTHER" id="PTHR11571:SF263">
    <property type="entry name" value="GLUTATHIONE S-TRANSFERASE"/>
    <property type="match status" value="1"/>
</dbReference>
<feature type="domain" description="GST C-terminal" evidence="2">
    <location>
        <begin position="112"/>
        <end position="247"/>
    </location>
</feature>
<sequence length="253" mass="28927">MSSARVRPQLRGDIALCVSFFYMEEEWELYYWPRLPGRGEFVRLVFEEAGVKFKDMRDTVDAGGISSLVLQGELGGFPVLAPPVIKKGNFQMCQTPAICRYLGKEFGLYPENPVDEAHADQVNLTIHDYIAEGRLAFHGMNHTASYYTQMEETKPYIERFVKDRLPRFLKHFETTLVANNAGKGFLFGDRLTYVDLALLHVLRATEAQFPEAWQGADYIPALKAFKERMSARPRLAAYFNSKRCLPFEGNSMM</sequence>
<dbReference type="SUPFAM" id="SSF47616">
    <property type="entry name" value="GST C-terminal domain-like"/>
    <property type="match status" value="1"/>
</dbReference>
<dbReference type="AlphaFoldDB" id="A0ABD3UD28"/>
<organism evidence="3 4">
    <name type="scientific">Sinanodonta woodiana</name>
    <name type="common">Chinese pond mussel</name>
    <name type="synonym">Anodonta woodiana</name>
    <dbReference type="NCBI Taxonomy" id="1069815"/>
    <lineage>
        <taxon>Eukaryota</taxon>
        <taxon>Metazoa</taxon>
        <taxon>Spiralia</taxon>
        <taxon>Lophotrochozoa</taxon>
        <taxon>Mollusca</taxon>
        <taxon>Bivalvia</taxon>
        <taxon>Autobranchia</taxon>
        <taxon>Heteroconchia</taxon>
        <taxon>Palaeoheterodonta</taxon>
        <taxon>Unionida</taxon>
        <taxon>Unionoidea</taxon>
        <taxon>Unionidae</taxon>
        <taxon>Unioninae</taxon>
        <taxon>Sinanodonta</taxon>
    </lineage>
</organism>
<dbReference type="InterPro" id="IPR036282">
    <property type="entry name" value="Glutathione-S-Trfase_C_sf"/>
</dbReference>
<dbReference type="SUPFAM" id="SSF52833">
    <property type="entry name" value="Thioredoxin-like"/>
    <property type="match status" value="1"/>
</dbReference>
<dbReference type="InterPro" id="IPR004045">
    <property type="entry name" value="Glutathione_S-Trfase_N"/>
</dbReference>
<reference evidence="3 4" key="1">
    <citation type="submission" date="2024-11" db="EMBL/GenBank/DDBJ databases">
        <title>Chromosome-level genome assembly of the freshwater bivalve Anodonta woodiana.</title>
        <authorList>
            <person name="Chen X."/>
        </authorList>
    </citation>
    <scope>NUCLEOTIDE SEQUENCE [LARGE SCALE GENOMIC DNA]</scope>
    <source>
        <strain evidence="3">MN2024</strain>
        <tissue evidence="3">Gills</tissue>
    </source>
</reference>
<dbReference type="Proteomes" id="UP001634394">
    <property type="component" value="Unassembled WGS sequence"/>
</dbReference>
<gene>
    <name evidence="3" type="ORF">ACJMK2_017824</name>
</gene>
<dbReference type="Gene3D" id="1.20.1050.10">
    <property type="match status" value="1"/>
</dbReference>
<dbReference type="EMBL" id="JBJQND010000016">
    <property type="protein sequence ID" value="KAL3846870.1"/>
    <property type="molecule type" value="Genomic_DNA"/>
</dbReference>